<dbReference type="AlphaFoldDB" id="A0A0V8HLA4"/>
<evidence type="ECO:0000256" key="3">
    <source>
        <dbReference type="ARBA" id="ARBA00022692"/>
    </source>
</evidence>
<dbReference type="Proteomes" id="UP000181997">
    <property type="component" value="Unassembled WGS sequence"/>
</dbReference>
<keyword evidence="4 6" id="KW-1133">Transmembrane helix</keyword>
<keyword evidence="5 6" id="KW-0472">Membrane</keyword>
<dbReference type="Pfam" id="PF13396">
    <property type="entry name" value="PLDc_N"/>
    <property type="match status" value="1"/>
</dbReference>
<reference evidence="9" key="1">
    <citation type="submission" date="2016-08" db="EMBL/GenBank/DDBJ databases">
        <authorList>
            <person name="Varghese N."/>
            <person name="Submissions Spin"/>
        </authorList>
    </citation>
    <scope>NUCLEOTIDE SEQUENCE [LARGE SCALE GENOMIC DNA]</scope>
    <source>
        <strain evidence="9">SGD-1123</strain>
    </source>
</reference>
<protein>
    <submittedName>
        <fullName evidence="8">Phospholipase_D-nuclease N-terminal</fullName>
    </submittedName>
</protein>
<dbReference type="GO" id="GO:0005886">
    <property type="term" value="C:plasma membrane"/>
    <property type="evidence" value="ECO:0007669"/>
    <property type="project" value="UniProtKB-SubCell"/>
</dbReference>
<feature type="transmembrane region" description="Helical" evidence="6">
    <location>
        <begin position="12"/>
        <end position="35"/>
    </location>
</feature>
<sequence length="71" mass="8225">MQELQQALQTINWGLIAPLIILQLILMVTAVIDLIRIKHTNGPKWMWLLVVLFINLIGPIIYFIFGRRQNG</sequence>
<keyword evidence="9" id="KW-1185">Reference proteome</keyword>
<evidence type="ECO:0000256" key="1">
    <source>
        <dbReference type="ARBA" id="ARBA00004651"/>
    </source>
</evidence>
<feature type="transmembrane region" description="Helical" evidence="6">
    <location>
        <begin position="47"/>
        <end position="65"/>
    </location>
</feature>
<keyword evidence="3 6" id="KW-0812">Transmembrane</keyword>
<evidence type="ECO:0000313" key="8">
    <source>
        <dbReference type="EMBL" id="SCB82214.1"/>
    </source>
</evidence>
<gene>
    <name evidence="8" type="ORF">GA0061094_0740</name>
</gene>
<feature type="domain" description="Cardiolipin synthase N-terminal" evidence="7">
    <location>
        <begin position="25"/>
        <end position="67"/>
    </location>
</feature>
<evidence type="ECO:0000313" key="9">
    <source>
        <dbReference type="Proteomes" id="UP000181997"/>
    </source>
</evidence>
<comment type="subcellular location">
    <subcellularLocation>
        <location evidence="1">Cell membrane</location>
        <topology evidence="1">Multi-pass membrane protein</topology>
    </subcellularLocation>
</comment>
<dbReference type="OrthoDB" id="3243324at2"/>
<evidence type="ECO:0000256" key="6">
    <source>
        <dbReference type="SAM" id="Phobius"/>
    </source>
</evidence>
<accession>A0A0V8HLA4</accession>
<evidence type="ECO:0000259" key="7">
    <source>
        <dbReference type="Pfam" id="PF13396"/>
    </source>
</evidence>
<name>A0A0V8HLA4_9BACI</name>
<proteinExistence type="predicted"/>
<evidence type="ECO:0000256" key="4">
    <source>
        <dbReference type="ARBA" id="ARBA00022989"/>
    </source>
</evidence>
<organism evidence="8 9">
    <name type="scientific">[Bacillus] enclensis</name>
    <dbReference type="NCBI Taxonomy" id="1402860"/>
    <lineage>
        <taxon>Bacteria</taxon>
        <taxon>Bacillati</taxon>
        <taxon>Bacillota</taxon>
        <taxon>Bacilli</taxon>
        <taxon>Bacillales</taxon>
        <taxon>Bacillaceae</taxon>
        <taxon>Rossellomorea</taxon>
    </lineage>
</organism>
<dbReference type="RefSeq" id="WP_032088038.1">
    <property type="nucleotide sequence ID" value="NZ_FMAU01000001.1"/>
</dbReference>
<dbReference type="InterPro" id="IPR027379">
    <property type="entry name" value="CLS_N"/>
</dbReference>
<dbReference type="EMBL" id="FMAU01000001">
    <property type="protein sequence ID" value="SCB82214.1"/>
    <property type="molecule type" value="Genomic_DNA"/>
</dbReference>
<evidence type="ECO:0000256" key="5">
    <source>
        <dbReference type="ARBA" id="ARBA00023136"/>
    </source>
</evidence>
<evidence type="ECO:0000256" key="2">
    <source>
        <dbReference type="ARBA" id="ARBA00022475"/>
    </source>
</evidence>
<keyword evidence="2" id="KW-1003">Cell membrane</keyword>